<proteinExistence type="predicted"/>
<comment type="caution">
    <text evidence="3">The sequence shown here is derived from an EMBL/GenBank/DDBJ whole genome shotgun (WGS) entry which is preliminary data.</text>
</comment>
<keyword evidence="4" id="KW-1185">Reference proteome</keyword>
<name>A0A1V9YSJ7_ACHHY</name>
<reference evidence="3 4" key="1">
    <citation type="journal article" date="2014" name="Genome Biol. Evol.">
        <title>The secreted proteins of Achlya hypogyna and Thraustotheca clavata identify the ancestral oomycete secretome and reveal gene acquisitions by horizontal gene transfer.</title>
        <authorList>
            <person name="Misner I."/>
            <person name="Blouin N."/>
            <person name="Leonard G."/>
            <person name="Richards T.A."/>
            <person name="Lane C.E."/>
        </authorList>
    </citation>
    <scope>NUCLEOTIDE SEQUENCE [LARGE SCALE GENOMIC DNA]</scope>
    <source>
        <strain evidence="3 4">ATCC 48635</strain>
    </source>
</reference>
<feature type="compositionally biased region" description="Basic and acidic residues" evidence="2">
    <location>
        <begin position="1"/>
        <end position="21"/>
    </location>
</feature>
<accession>A0A1V9YSJ7</accession>
<evidence type="ECO:0000313" key="4">
    <source>
        <dbReference type="Proteomes" id="UP000243579"/>
    </source>
</evidence>
<feature type="region of interest" description="Disordered" evidence="2">
    <location>
        <begin position="1"/>
        <end position="25"/>
    </location>
</feature>
<feature type="coiled-coil region" evidence="1">
    <location>
        <begin position="197"/>
        <end position="229"/>
    </location>
</feature>
<evidence type="ECO:0008006" key="5">
    <source>
        <dbReference type="Google" id="ProtNLM"/>
    </source>
</evidence>
<evidence type="ECO:0000256" key="2">
    <source>
        <dbReference type="SAM" id="MobiDB-lite"/>
    </source>
</evidence>
<organism evidence="3 4">
    <name type="scientific">Achlya hypogyna</name>
    <name type="common">Oomycete</name>
    <name type="synonym">Protoachlya hypogyna</name>
    <dbReference type="NCBI Taxonomy" id="1202772"/>
    <lineage>
        <taxon>Eukaryota</taxon>
        <taxon>Sar</taxon>
        <taxon>Stramenopiles</taxon>
        <taxon>Oomycota</taxon>
        <taxon>Saprolegniomycetes</taxon>
        <taxon>Saprolegniales</taxon>
        <taxon>Achlyaceae</taxon>
        <taxon>Achlya</taxon>
    </lineage>
</organism>
<protein>
    <recommendedName>
        <fullName evidence="5">Myb-like domain-containing protein</fullName>
    </recommendedName>
</protein>
<dbReference type="AlphaFoldDB" id="A0A1V9YSJ7"/>
<keyword evidence="1" id="KW-0175">Coiled coil</keyword>
<dbReference type="Proteomes" id="UP000243579">
    <property type="component" value="Unassembled WGS sequence"/>
</dbReference>
<dbReference type="EMBL" id="JNBR01001185">
    <property type="protein sequence ID" value="OQR88601.1"/>
    <property type="molecule type" value="Genomic_DNA"/>
</dbReference>
<evidence type="ECO:0000313" key="3">
    <source>
        <dbReference type="EMBL" id="OQR88601.1"/>
    </source>
</evidence>
<sequence length="245" mass="28295">MCSDIVEKATTKEDDAQERQGRVPNTEVIDVSTKKRWTKDDDNALQQQANLERPFLLSVNKGIAWDNVACSLRKLDSFSRQNTDGKKASSRFLTLMTQHKSYQENAEKQSGVSETVTKTTALLDELLELYLDNETVKKEIKKPAIDEAKVKATMLIREQAMLGLGRRGKEVEGKEDDDSVRSTKRRFAALHEQELALEHEKLKFKTLKLQMEKEEREKDREERAEMRRLESARTESMIKLLENFC</sequence>
<dbReference type="OrthoDB" id="113205at2759"/>
<evidence type="ECO:0000256" key="1">
    <source>
        <dbReference type="SAM" id="Coils"/>
    </source>
</evidence>
<gene>
    <name evidence="3" type="ORF">ACHHYP_20296</name>
</gene>